<sequence length="52" mass="5953">MEILKALLIGVGVYALLQWSDRAPSNLEMALLVALWSGAVGRVFWRIRKRRK</sequence>
<dbReference type="Proteomes" id="UP000247727">
    <property type="component" value="Unassembled WGS sequence"/>
</dbReference>
<reference evidence="2 3" key="1">
    <citation type="submission" date="2018-06" db="EMBL/GenBank/DDBJ databases">
        <title>Genomic Encyclopedia of Type Strains, Phase III (KMG-III): the genomes of soil and plant-associated and newly described type strains.</title>
        <authorList>
            <person name="Whitman W."/>
        </authorList>
    </citation>
    <scope>NUCLEOTIDE SEQUENCE [LARGE SCALE GENOMIC DNA]</scope>
    <source>
        <strain evidence="2 3">JA737</strain>
    </source>
</reference>
<dbReference type="RefSeq" id="WP_181420846.1">
    <property type="nucleotide sequence ID" value="NZ_QJTK01000007.1"/>
</dbReference>
<protein>
    <submittedName>
        <fullName evidence="2">Uncharacterized protein</fullName>
    </submittedName>
</protein>
<evidence type="ECO:0000313" key="3">
    <source>
        <dbReference type="Proteomes" id="UP000247727"/>
    </source>
</evidence>
<organism evidence="2 3">
    <name type="scientific">Rhodobacter viridis</name>
    <dbReference type="NCBI Taxonomy" id="1054202"/>
    <lineage>
        <taxon>Bacteria</taxon>
        <taxon>Pseudomonadati</taxon>
        <taxon>Pseudomonadota</taxon>
        <taxon>Alphaproteobacteria</taxon>
        <taxon>Rhodobacterales</taxon>
        <taxon>Rhodobacter group</taxon>
        <taxon>Rhodobacter</taxon>
    </lineage>
</organism>
<gene>
    <name evidence="2" type="ORF">C8J30_10790</name>
</gene>
<keyword evidence="3" id="KW-1185">Reference proteome</keyword>
<evidence type="ECO:0000256" key="1">
    <source>
        <dbReference type="SAM" id="Phobius"/>
    </source>
</evidence>
<name>A0A318TY81_9RHOB</name>
<comment type="caution">
    <text evidence="2">The sequence shown here is derived from an EMBL/GenBank/DDBJ whole genome shotgun (WGS) entry which is preliminary data.</text>
</comment>
<proteinExistence type="predicted"/>
<keyword evidence="1" id="KW-0472">Membrane</keyword>
<evidence type="ECO:0000313" key="2">
    <source>
        <dbReference type="EMBL" id="PYF09719.1"/>
    </source>
</evidence>
<accession>A0A318TY81</accession>
<dbReference type="AlphaFoldDB" id="A0A318TY81"/>
<dbReference type="EMBL" id="QJTK01000007">
    <property type="protein sequence ID" value="PYF09719.1"/>
    <property type="molecule type" value="Genomic_DNA"/>
</dbReference>
<keyword evidence="1" id="KW-0812">Transmembrane</keyword>
<feature type="transmembrane region" description="Helical" evidence="1">
    <location>
        <begin position="25"/>
        <end position="45"/>
    </location>
</feature>
<keyword evidence="1" id="KW-1133">Transmembrane helix</keyword>